<dbReference type="Gene3D" id="3.30.1330.40">
    <property type="entry name" value="RutC-like"/>
    <property type="match status" value="1"/>
</dbReference>
<gene>
    <name evidence="2" type="ORF">AYO21_04306</name>
</gene>
<evidence type="ECO:0000256" key="1">
    <source>
        <dbReference type="ARBA" id="ARBA00010552"/>
    </source>
</evidence>
<dbReference type="GO" id="GO:0005739">
    <property type="term" value="C:mitochondrion"/>
    <property type="evidence" value="ECO:0007669"/>
    <property type="project" value="TreeGrafter"/>
</dbReference>
<dbReference type="OrthoDB" id="309640at2759"/>
<dbReference type="SUPFAM" id="SSF55298">
    <property type="entry name" value="YjgF-like"/>
    <property type="match status" value="1"/>
</dbReference>
<dbReference type="InterPro" id="IPR006056">
    <property type="entry name" value="RidA"/>
</dbReference>
<dbReference type="GO" id="GO:0005829">
    <property type="term" value="C:cytosol"/>
    <property type="evidence" value="ECO:0007669"/>
    <property type="project" value="TreeGrafter"/>
</dbReference>
<protein>
    <submittedName>
        <fullName evidence="2">Uncharacterized protein</fullName>
    </submittedName>
</protein>
<comment type="similarity">
    <text evidence="1">Belongs to the RutC family.</text>
</comment>
<accession>A0A177FAU5</accession>
<dbReference type="AlphaFoldDB" id="A0A177FAU5"/>
<dbReference type="GeneID" id="34599476"/>
<dbReference type="EMBL" id="LVKK01000024">
    <property type="protein sequence ID" value="OAG41364.1"/>
    <property type="molecule type" value="Genomic_DNA"/>
</dbReference>
<dbReference type="GO" id="GO:0019239">
    <property type="term" value="F:deaminase activity"/>
    <property type="evidence" value="ECO:0007669"/>
    <property type="project" value="TreeGrafter"/>
</dbReference>
<sequence length="127" mass="13366">MASSPLSSVVSLDVCPPAGPYSPAIKAGGLVWVSGQLPIDSNGVVVTESICAMTAHSICNIKAILEAAGSELGKVTRVGVFLSDMKYFAEMNAEYEKWFTHKPARTCVAVKQLPLGVDVELDAVALQ</sequence>
<dbReference type="Proteomes" id="UP000077002">
    <property type="component" value="Unassembled WGS sequence"/>
</dbReference>
<dbReference type="PANTHER" id="PTHR11803:SF58">
    <property type="entry name" value="PROTEIN HMF1-RELATED"/>
    <property type="match status" value="1"/>
</dbReference>
<evidence type="ECO:0000313" key="2">
    <source>
        <dbReference type="EMBL" id="OAG41364.1"/>
    </source>
</evidence>
<proteinExistence type="inferred from homology"/>
<dbReference type="FunFam" id="3.30.1330.40:FF:000001">
    <property type="entry name" value="L-PSP family endoribonuclease"/>
    <property type="match status" value="1"/>
</dbReference>
<dbReference type="NCBIfam" id="TIGR00004">
    <property type="entry name" value="Rid family detoxifying hydrolase"/>
    <property type="match status" value="1"/>
</dbReference>
<organism evidence="2 3">
    <name type="scientific">Fonsecaea monophora</name>
    <dbReference type="NCBI Taxonomy" id="254056"/>
    <lineage>
        <taxon>Eukaryota</taxon>
        <taxon>Fungi</taxon>
        <taxon>Dikarya</taxon>
        <taxon>Ascomycota</taxon>
        <taxon>Pezizomycotina</taxon>
        <taxon>Eurotiomycetes</taxon>
        <taxon>Chaetothyriomycetidae</taxon>
        <taxon>Chaetothyriales</taxon>
        <taxon>Herpotrichiellaceae</taxon>
        <taxon>Fonsecaea</taxon>
    </lineage>
</organism>
<dbReference type="InterPro" id="IPR035959">
    <property type="entry name" value="RutC-like_sf"/>
</dbReference>
<dbReference type="CDD" id="cd00448">
    <property type="entry name" value="YjgF_YER057c_UK114_family"/>
    <property type="match status" value="1"/>
</dbReference>
<dbReference type="InterPro" id="IPR006175">
    <property type="entry name" value="YjgF/YER057c/UK114"/>
</dbReference>
<name>A0A177FAU5_9EURO</name>
<keyword evidence="3" id="KW-1185">Reference proteome</keyword>
<evidence type="ECO:0000313" key="3">
    <source>
        <dbReference type="Proteomes" id="UP000077002"/>
    </source>
</evidence>
<dbReference type="Pfam" id="PF01042">
    <property type="entry name" value="Ribonuc_L-PSP"/>
    <property type="match status" value="1"/>
</dbReference>
<comment type="caution">
    <text evidence="2">The sequence shown here is derived from an EMBL/GenBank/DDBJ whole genome shotgun (WGS) entry which is preliminary data.</text>
</comment>
<dbReference type="PANTHER" id="PTHR11803">
    <property type="entry name" value="2-IMINOBUTANOATE/2-IMINOPROPANOATE DEAMINASE RIDA"/>
    <property type="match status" value="1"/>
</dbReference>
<reference evidence="2 3" key="1">
    <citation type="submission" date="2016-03" db="EMBL/GenBank/DDBJ databases">
        <title>Draft genome sequence of the Fonsecaea monophora CBS 269.37.</title>
        <authorList>
            <person name="Bombassaro A."/>
            <person name="Vinicius W.A."/>
            <person name="De Hoog S."/>
            <person name="Sun J."/>
            <person name="Souza E.M."/>
            <person name="Raittz R.T."/>
            <person name="Costa F."/>
            <person name="Leao A.C."/>
            <person name="Tadra-Sfeir M.Z."/>
            <person name="Baura V."/>
            <person name="Balsanelli E."/>
            <person name="Pedrosa F.O."/>
            <person name="Moreno L.F."/>
            <person name="Steffens M.B."/>
            <person name="Xi L."/>
            <person name="Bocca A.L."/>
            <person name="Felipe M.S."/>
            <person name="Teixeira M."/>
            <person name="Telles Filho F.Q."/>
            <person name="Azevedo C.M."/>
            <person name="Gomes R."/>
            <person name="Vicente V.A."/>
        </authorList>
    </citation>
    <scope>NUCLEOTIDE SEQUENCE [LARGE SCALE GENOMIC DNA]</scope>
    <source>
        <strain evidence="2 3">CBS 269.37</strain>
    </source>
</reference>
<dbReference type="RefSeq" id="XP_022513316.1">
    <property type="nucleotide sequence ID" value="XM_022654279.1"/>
</dbReference>